<sequence length="367" mass="41951">MADMETNTTLLNRALETPPIIELLMPTVVMMAIILSGVLYVWVSTSFVHWQGKNKGHFWDATRNGDQLDILPTDTKFLCDIGEPFYCDFDLEVLNSINGFQNKPKNVLKIALPSFLSLMMCATVLYLLDPIQRWLWPEYVGKAYGRPDINTALTCFLAPAGLIFALFFGFQFQNVLQKQQTVMAKLTHELSLLDQIVTLTAKLQLPSKQHMLSIIRAVKAETISIILQIRGSRAVMLGGHTKPPKDMQCEKNIHDKQISVYIIDYFMYQFLKFRESQIRWFFLELLGIFVFLGVLFLYANSSKMEVAMCEVTIFSISMMCYVVADLDDPFNGVFRVDLSVLPAVLKRARTMYDNIKVGDYSICYYPS</sequence>
<dbReference type="InterPro" id="IPR025333">
    <property type="entry name" value="DUF4239"/>
</dbReference>
<proteinExistence type="predicted"/>
<evidence type="ECO:0000256" key="1">
    <source>
        <dbReference type="SAM" id="Phobius"/>
    </source>
</evidence>
<keyword evidence="1" id="KW-0812">Transmembrane</keyword>
<keyword evidence="1" id="KW-1133">Transmembrane helix</keyword>
<feature type="transmembrane region" description="Helical" evidence="1">
    <location>
        <begin position="280"/>
        <end position="299"/>
    </location>
</feature>
<dbReference type="EMBL" id="CAIIXF020000010">
    <property type="protein sequence ID" value="CAH1797428.1"/>
    <property type="molecule type" value="Genomic_DNA"/>
</dbReference>
<feature type="transmembrane region" description="Helical" evidence="1">
    <location>
        <begin position="149"/>
        <end position="170"/>
    </location>
</feature>
<organism evidence="2 3">
    <name type="scientific">Owenia fusiformis</name>
    <name type="common">Polychaete worm</name>
    <dbReference type="NCBI Taxonomy" id="6347"/>
    <lineage>
        <taxon>Eukaryota</taxon>
        <taxon>Metazoa</taxon>
        <taxon>Spiralia</taxon>
        <taxon>Lophotrochozoa</taxon>
        <taxon>Annelida</taxon>
        <taxon>Polychaeta</taxon>
        <taxon>Sedentaria</taxon>
        <taxon>Canalipalpata</taxon>
        <taxon>Sabellida</taxon>
        <taxon>Oweniida</taxon>
        <taxon>Oweniidae</taxon>
        <taxon>Owenia</taxon>
    </lineage>
</organism>
<protein>
    <submittedName>
        <fullName evidence="2">Uncharacterized protein</fullName>
    </submittedName>
</protein>
<evidence type="ECO:0000313" key="2">
    <source>
        <dbReference type="EMBL" id="CAH1797428.1"/>
    </source>
</evidence>
<feature type="transmembrane region" description="Helical" evidence="1">
    <location>
        <begin position="110"/>
        <end position="129"/>
    </location>
</feature>
<dbReference type="Proteomes" id="UP000749559">
    <property type="component" value="Unassembled WGS sequence"/>
</dbReference>
<reference evidence="2" key="1">
    <citation type="submission" date="2022-03" db="EMBL/GenBank/DDBJ databases">
        <authorList>
            <person name="Martin C."/>
        </authorList>
    </citation>
    <scope>NUCLEOTIDE SEQUENCE</scope>
</reference>
<dbReference type="AlphaFoldDB" id="A0A8S4PVA4"/>
<evidence type="ECO:0000313" key="3">
    <source>
        <dbReference type="Proteomes" id="UP000749559"/>
    </source>
</evidence>
<keyword evidence="1" id="KW-0472">Membrane</keyword>
<gene>
    <name evidence="2" type="ORF">OFUS_LOCUS21713</name>
</gene>
<comment type="caution">
    <text evidence="2">The sequence shown here is derived from an EMBL/GenBank/DDBJ whole genome shotgun (WGS) entry which is preliminary data.</text>
</comment>
<accession>A0A8S4PVA4</accession>
<dbReference type="OrthoDB" id="10020794at2759"/>
<name>A0A8S4PVA4_OWEFU</name>
<feature type="transmembrane region" description="Helical" evidence="1">
    <location>
        <begin position="20"/>
        <end position="43"/>
    </location>
</feature>
<dbReference type="Pfam" id="PF14023">
    <property type="entry name" value="Bestrophin-like"/>
    <property type="match status" value="2"/>
</dbReference>
<keyword evidence="3" id="KW-1185">Reference proteome</keyword>